<dbReference type="EC" id="2.7.7.48" evidence="1"/>
<gene>
    <name evidence="5" type="ORF">SAMN06265339_1239</name>
</gene>
<evidence type="ECO:0000259" key="4">
    <source>
        <dbReference type="PROSITE" id="PS50522"/>
    </source>
</evidence>
<comment type="caution">
    <text evidence="5">The sequence shown here is derived from an EMBL/GenBank/DDBJ whole genome shotgun (WGS) entry which is preliminary data.</text>
</comment>
<evidence type="ECO:0000256" key="2">
    <source>
        <dbReference type="ARBA" id="ARBA00022741"/>
    </source>
</evidence>
<feature type="domain" description="RdRp catalytic" evidence="4">
    <location>
        <begin position="1"/>
        <end position="108"/>
    </location>
</feature>
<organism evidence="5 6">
    <name type="scientific">Desulfurobacterium pacificum</name>
    <dbReference type="NCBI Taxonomy" id="240166"/>
    <lineage>
        <taxon>Bacteria</taxon>
        <taxon>Pseudomonadati</taxon>
        <taxon>Aquificota</taxon>
        <taxon>Aquificia</taxon>
        <taxon>Desulfurobacteriales</taxon>
        <taxon>Desulfurobacteriaceae</taxon>
        <taxon>Desulfurobacterium</taxon>
    </lineage>
</organism>
<evidence type="ECO:0000313" key="5">
    <source>
        <dbReference type="EMBL" id="SMP14012.1"/>
    </source>
</evidence>
<dbReference type="PROSITE" id="PS50522">
    <property type="entry name" value="RDRP_PHAGE"/>
    <property type="match status" value="1"/>
</dbReference>
<evidence type="ECO:0000256" key="1">
    <source>
        <dbReference type="ARBA" id="ARBA00012494"/>
    </source>
</evidence>
<keyword evidence="6" id="KW-1185">Reference proteome</keyword>
<sequence>MIAVDVGSKLVKWFDGSSFGTGIPANLKNAVVGVSSKNVFVKESFYPVCKSAALKKLIVNDVCSDMLVSPDDISVAFCVVEKLNKGCRVLVFVEKKGSLEEKKLTDNYKILTLDLIGGINAAHLLYEGDEFSLLDIGASKVAVVNFRDGNVVNMEVFRVGFDFLKKNNSYLTDRVFPLIESKSVILCGGGALDEQLVGLVSTRFDVEIPEISPFGKETPLYFNAYGLFHIKKSPCPAFFSQSSFFKSDFLEKHKKEIIFAGTSTAAGVLLLLLSQGVQLLACKDFLKREETILKSKLEKILGEKVVAPDIQLSQAISNLKEEKKFFAVDKPSVLTVLKKISDSVVSGIKVYRVEGSVDADSFTVKGYADTENSFTSFVNNLKERFENVSNVSTTSTSNNSLKFTLTVSGVKRET</sequence>
<protein>
    <recommendedName>
        <fullName evidence="1">RNA-directed RNA polymerase</fullName>
        <ecNumber evidence="1">2.7.7.48</ecNumber>
    </recommendedName>
</protein>
<dbReference type="InterPro" id="IPR007096">
    <property type="entry name" value="RNA-dir_Rpol_cat_phage"/>
</dbReference>
<keyword evidence="3" id="KW-0693">Viral RNA replication</keyword>
<name>A0ABY1NP79_9BACT</name>
<evidence type="ECO:0000313" key="6">
    <source>
        <dbReference type="Proteomes" id="UP001157911"/>
    </source>
</evidence>
<dbReference type="EMBL" id="FXUB01000003">
    <property type="protein sequence ID" value="SMP14012.1"/>
    <property type="molecule type" value="Genomic_DNA"/>
</dbReference>
<reference evidence="5 6" key="1">
    <citation type="submission" date="2017-05" db="EMBL/GenBank/DDBJ databases">
        <authorList>
            <person name="Varghese N."/>
            <person name="Submissions S."/>
        </authorList>
    </citation>
    <scope>NUCLEOTIDE SEQUENCE [LARGE SCALE GENOMIC DNA]</scope>
    <source>
        <strain evidence="5 6">DSM 15522</strain>
    </source>
</reference>
<evidence type="ECO:0000256" key="3">
    <source>
        <dbReference type="ARBA" id="ARBA00022953"/>
    </source>
</evidence>
<dbReference type="Proteomes" id="UP001157911">
    <property type="component" value="Unassembled WGS sequence"/>
</dbReference>
<accession>A0ABY1NP79</accession>
<keyword evidence="2" id="KW-0547">Nucleotide-binding</keyword>
<proteinExistence type="predicted"/>